<name>R9PHH5_AGAAL</name>
<gene>
    <name evidence="1" type="ORF">AALB_0862</name>
</gene>
<proteinExistence type="predicted"/>
<accession>R9PHH5</accession>
<dbReference type="AlphaFoldDB" id="R9PHH5"/>
<comment type="caution">
    <text evidence="1">The sequence shown here is derived from an EMBL/GenBank/DDBJ whole genome shotgun (WGS) entry which is preliminary data.</text>
</comment>
<evidence type="ECO:0000313" key="2">
    <source>
        <dbReference type="Proteomes" id="UP000014461"/>
    </source>
</evidence>
<organism evidence="1 2">
    <name type="scientific">Agarivorans albus MKT 106</name>
    <dbReference type="NCBI Taxonomy" id="1331007"/>
    <lineage>
        <taxon>Bacteria</taxon>
        <taxon>Pseudomonadati</taxon>
        <taxon>Pseudomonadota</taxon>
        <taxon>Gammaproteobacteria</taxon>
        <taxon>Alteromonadales</taxon>
        <taxon>Alteromonadaceae</taxon>
        <taxon>Agarivorans</taxon>
    </lineage>
</organism>
<dbReference type="EMBL" id="BARX01000004">
    <property type="protein sequence ID" value="GAD00782.1"/>
    <property type="molecule type" value="Genomic_DNA"/>
</dbReference>
<evidence type="ECO:0000313" key="1">
    <source>
        <dbReference type="EMBL" id="GAD00782.1"/>
    </source>
</evidence>
<dbReference type="Proteomes" id="UP000014461">
    <property type="component" value="Unassembled WGS sequence"/>
</dbReference>
<keyword evidence="2" id="KW-1185">Reference proteome</keyword>
<protein>
    <submittedName>
        <fullName evidence="1">Uncharacterized protein</fullName>
    </submittedName>
</protein>
<sequence length="42" mass="4872">MPNVSKPIKIEQNQPLKISSHSQVTQAFMKFRFNKVNLKANE</sequence>
<reference evidence="1" key="1">
    <citation type="journal article" date="2013" name="Genome Announc.">
        <title>Draft Genome Sequence of Agarivorans albus Strain MKT 106T, an Agarolytic Marine Bacterium.</title>
        <authorList>
            <person name="Yasuike M."/>
            <person name="Nakamura Y."/>
            <person name="Kai W."/>
            <person name="Fujiwara A."/>
            <person name="Fukui Y."/>
            <person name="Satomi M."/>
            <person name="Sano M."/>
        </authorList>
    </citation>
    <scope>NUCLEOTIDE SEQUENCE [LARGE SCALE GENOMIC DNA]</scope>
</reference>